<feature type="transmembrane region" description="Helical" evidence="11">
    <location>
        <begin position="165"/>
        <end position="189"/>
    </location>
</feature>
<feature type="domain" description="HAMP" evidence="13">
    <location>
        <begin position="190"/>
        <end position="242"/>
    </location>
</feature>
<dbReference type="EC" id="2.7.13.3" evidence="3"/>
<dbReference type="InterPro" id="IPR036890">
    <property type="entry name" value="HATPase_C_sf"/>
</dbReference>
<dbReference type="PRINTS" id="PR00344">
    <property type="entry name" value="BCTRLSENSOR"/>
</dbReference>
<evidence type="ECO:0000256" key="8">
    <source>
        <dbReference type="ARBA" id="ARBA00022989"/>
    </source>
</evidence>
<dbReference type="PANTHER" id="PTHR45436">
    <property type="entry name" value="SENSOR HISTIDINE KINASE YKOH"/>
    <property type="match status" value="1"/>
</dbReference>
<keyword evidence="10 11" id="KW-0472">Membrane</keyword>
<name>A0ABN1KFE0_9BURK</name>
<dbReference type="Pfam" id="PF00512">
    <property type="entry name" value="HisKA"/>
    <property type="match status" value="1"/>
</dbReference>
<evidence type="ECO:0000256" key="10">
    <source>
        <dbReference type="ARBA" id="ARBA00023136"/>
    </source>
</evidence>
<dbReference type="SMART" id="SM00387">
    <property type="entry name" value="HATPase_c"/>
    <property type="match status" value="1"/>
</dbReference>
<comment type="caution">
    <text evidence="14">The sequence shown here is derived from an EMBL/GenBank/DDBJ whole genome shotgun (WGS) entry which is preliminary data.</text>
</comment>
<dbReference type="EMBL" id="BAAAEW010000042">
    <property type="protein sequence ID" value="GAA0765243.1"/>
    <property type="molecule type" value="Genomic_DNA"/>
</dbReference>
<keyword evidence="5" id="KW-0808">Transferase</keyword>
<evidence type="ECO:0000256" key="5">
    <source>
        <dbReference type="ARBA" id="ARBA00022679"/>
    </source>
</evidence>
<dbReference type="InterPro" id="IPR004358">
    <property type="entry name" value="Sig_transdc_His_kin-like_C"/>
</dbReference>
<keyword evidence="9" id="KW-0902">Two-component regulatory system</keyword>
<reference evidence="14 15" key="1">
    <citation type="journal article" date="2019" name="Int. J. Syst. Evol. Microbiol.">
        <title>The Global Catalogue of Microorganisms (GCM) 10K type strain sequencing project: providing services to taxonomists for standard genome sequencing and annotation.</title>
        <authorList>
            <consortium name="The Broad Institute Genomics Platform"/>
            <consortium name="The Broad Institute Genome Sequencing Center for Infectious Disease"/>
            <person name="Wu L."/>
            <person name="Ma J."/>
        </authorList>
    </citation>
    <scope>NUCLEOTIDE SEQUENCE [LARGE SCALE GENOMIC DNA]</scope>
    <source>
        <strain evidence="14 15">JCM 15503</strain>
    </source>
</reference>
<dbReference type="Pfam" id="PF02518">
    <property type="entry name" value="HATPase_c"/>
    <property type="match status" value="1"/>
</dbReference>
<keyword evidence="6 11" id="KW-0812">Transmembrane</keyword>
<dbReference type="Gene3D" id="3.30.565.10">
    <property type="entry name" value="Histidine kinase-like ATPase, C-terminal domain"/>
    <property type="match status" value="1"/>
</dbReference>
<dbReference type="RefSeq" id="WP_231011037.1">
    <property type="nucleotide sequence ID" value="NZ_BAAAEW010000042.1"/>
</dbReference>
<dbReference type="SMART" id="SM00388">
    <property type="entry name" value="HisKA"/>
    <property type="match status" value="1"/>
</dbReference>
<evidence type="ECO:0000313" key="15">
    <source>
        <dbReference type="Proteomes" id="UP001500279"/>
    </source>
</evidence>
<dbReference type="InterPro" id="IPR005467">
    <property type="entry name" value="His_kinase_dom"/>
</dbReference>
<dbReference type="Proteomes" id="UP001500279">
    <property type="component" value="Unassembled WGS sequence"/>
</dbReference>
<dbReference type="Pfam" id="PF08521">
    <property type="entry name" value="2CSK_N"/>
    <property type="match status" value="1"/>
</dbReference>
<keyword evidence="4" id="KW-0597">Phosphoprotein</keyword>
<dbReference type="InterPro" id="IPR003660">
    <property type="entry name" value="HAMP_dom"/>
</dbReference>
<dbReference type="InterPro" id="IPR050428">
    <property type="entry name" value="TCS_sensor_his_kinase"/>
</dbReference>
<accession>A0ABN1KFE0</accession>
<evidence type="ECO:0000256" key="3">
    <source>
        <dbReference type="ARBA" id="ARBA00012438"/>
    </source>
</evidence>
<keyword evidence="8 11" id="KW-1133">Transmembrane helix</keyword>
<comment type="catalytic activity">
    <reaction evidence="1">
        <text>ATP + protein L-histidine = ADP + protein N-phospho-L-histidine.</text>
        <dbReference type="EC" id="2.7.13.3"/>
    </reaction>
</comment>
<dbReference type="GO" id="GO:0016301">
    <property type="term" value="F:kinase activity"/>
    <property type="evidence" value="ECO:0007669"/>
    <property type="project" value="UniProtKB-KW"/>
</dbReference>
<evidence type="ECO:0000256" key="9">
    <source>
        <dbReference type="ARBA" id="ARBA00023012"/>
    </source>
</evidence>
<dbReference type="InterPro" id="IPR003594">
    <property type="entry name" value="HATPase_dom"/>
</dbReference>
<evidence type="ECO:0000256" key="6">
    <source>
        <dbReference type="ARBA" id="ARBA00022692"/>
    </source>
</evidence>
<evidence type="ECO:0000256" key="11">
    <source>
        <dbReference type="SAM" id="Phobius"/>
    </source>
</evidence>
<evidence type="ECO:0000256" key="1">
    <source>
        <dbReference type="ARBA" id="ARBA00000085"/>
    </source>
</evidence>
<gene>
    <name evidence="14" type="ORF">GCM10009107_52240</name>
</gene>
<evidence type="ECO:0000256" key="7">
    <source>
        <dbReference type="ARBA" id="ARBA00022777"/>
    </source>
</evidence>
<keyword evidence="15" id="KW-1185">Reference proteome</keyword>
<evidence type="ECO:0000256" key="4">
    <source>
        <dbReference type="ARBA" id="ARBA00022553"/>
    </source>
</evidence>
<dbReference type="SUPFAM" id="SSF47384">
    <property type="entry name" value="Homodimeric domain of signal transducing histidine kinase"/>
    <property type="match status" value="1"/>
</dbReference>
<comment type="subcellular location">
    <subcellularLocation>
        <location evidence="2">Membrane</location>
    </subcellularLocation>
</comment>
<dbReference type="SUPFAM" id="SSF55874">
    <property type="entry name" value="ATPase domain of HSP90 chaperone/DNA topoisomerase II/histidine kinase"/>
    <property type="match status" value="1"/>
</dbReference>
<dbReference type="InterPro" id="IPR013727">
    <property type="entry name" value="2CSK_N"/>
</dbReference>
<dbReference type="InterPro" id="IPR003661">
    <property type="entry name" value="HisK_dim/P_dom"/>
</dbReference>
<dbReference type="PANTHER" id="PTHR45436:SF1">
    <property type="entry name" value="SENSOR PROTEIN QSEC"/>
    <property type="match status" value="1"/>
</dbReference>
<protein>
    <recommendedName>
        <fullName evidence="3">histidine kinase</fullName>
        <ecNumber evidence="3">2.7.13.3</ecNumber>
    </recommendedName>
</protein>
<keyword evidence="7 14" id="KW-0418">Kinase</keyword>
<evidence type="ECO:0000256" key="2">
    <source>
        <dbReference type="ARBA" id="ARBA00004370"/>
    </source>
</evidence>
<proteinExistence type="predicted"/>
<dbReference type="PROSITE" id="PS50885">
    <property type="entry name" value="HAMP"/>
    <property type="match status" value="1"/>
</dbReference>
<dbReference type="Gene3D" id="1.10.287.130">
    <property type="match status" value="1"/>
</dbReference>
<feature type="domain" description="Histidine kinase" evidence="12">
    <location>
        <begin position="250"/>
        <end position="465"/>
    </location>
</feature>
<evidence type="ECO:0000259" key="13">
    <source>
        <dbReference type="PROSITE" id="PS50885"/>
    </source>
</evidence>
<organism evidence="14 15">
    <name type="scientific">Ideonella azotifigens</name>
    <dbReference type="NCBI Taxonomy" id="513160"/>
    <lineage>
        <taxon>Bacteria</taxon>
        <taxon>Pseudomonadati</taxon>
        <taxon>Pseudomonadota</taxon>
        <taxon>Betaproteobacteria</taxon>
        <taxon>Burkholderiales</taxon>
        <taxon>Sphaerotilaceae</taxon>
        <taxon>Ideonella</taxon>
    </lineage>
</organism>
<sequence>MTQGNGTAPPSLRRTLLIWLLAPLVGLVPLTAALIYLLARSPALDALDRALTGTTVALAEIIEFKDGQVTLPLSPQTARALSADVVDETVFAVKSPEGRLLGGSFDLAALAPPVRVDEWHFQQAWLTGKPVRLAVHGAACGAQKAQVCIIVVAETLGKRNAAQRAALLAAGVGAAVLALPLVLFSMLAIRRTLRPLRRAVADVESLMPHRLAPIDAQGMPQEVLGFVHALNRLLARLHEAAAAQRAFVADAAHQLRTPLSVMRVETAQALATPHSPDLHPVLERLHAGAERGSRLAQQLLALARAEGAALDPGLKAQRLDLAALVAGMAERWLRPALEAGQDLGFELQPAWVEGHAMLLEEAIGNLIDNAISHAGAGTSITVRTETREGRSWLSVEDDGRGVPQDNLDALWQRFRRGRDASSPGSGLGLAIVADIARLHGAEAKIEPSAHGQRGMRVLLMFPFAAAVPS</sequence>
<dbReference type="CDD" id="cd00082">
    <property type="entry name" value="HisKA"/>
    <property type="match status" value="1"/>
</dbReference>
<dbReference type="CDD" id="cd00075">
    <property type="entry name" value="HATPase"/>
    <property type="match status" value="1"/>
</dbReference>
<evidence type="ECO:0000259" key="12">
    <source>
        <dbReference type="PROSITE" id="PS50109"/>
    </source>
</evidence>
<dbReference type="PROSITE" id="PS50109">
    <property type="entry name" value="HIS_KIN"/>
    <property type="match status" value="1"/>
</dbReference>
<dbReference type="InterPro" id="IPR036097">
    <property type="entry name" value="HisK_dim/P_sf"/>
</dbReference>
<feature type="transmembrane region" description="Helical" evidence="11">
    <location>
        <begin position="16"/>
        <end position="39"/>
    </location>
</feature>
<evidence type="ECO:0000313" key="14">
    <source>
        <dbReference type="EMBL" id="GAA0765243.1"/>
    </source>
</evidence>